<dbReference type="AlphaFoldDB" id="A0AAV2ECC4"/>
<dbReference type="EMBL" id="OZ034817">
    <property type="protein sequence ID" value="CAL1383554.1"/>
    <property type="molecule type" value="Genomic_DNA"/>
</dbReference>
<name>A0AAV2ECC4_9ROSI</name>
<protein>
    <submittedName>
        <fullName evidence="1">Uncharacterized protein</fullName>
    </submittedName>
</protein>
<accession>A0AAV2ECC4</accession>
<reference evidence="1 2" key="1">
    <citation type="submission" date="2024-04" db="EMBL/GenBank/DDBJ databases">
        <authorList>
            <person name="Fracassetti M."/>
        </authorList>
    </citation>
    <scope>NUCLEOTIDE SEQUENCE [LARGE SCALE GENOMIC DNA]</scope>
</reference>
<organism evidence="1 2">
    <name type="scientific">Linum trigynum</name>
    <dbReference type="NCBI Taxonomy" id="586398"/>
    <lineage>
        <taxon>Eukaryota</taxon>
        <taxon>Viridiplantae</taxon>
        <taxon>Streptophyta</taxon>
        <taxon>Embryophyta</taxon>
        <taxon>Tracheophyta</taxon>
        <taxon>Spermatophyta</taxon>
        <taxon>Magnoliopsida</taxon>
        <taxon>eudicotyledons</taxon>
        <taxon>Gunneridae</taxon>
        <taxon>Pentapetalae</taxon>
        <taxon>rosids</taxon>
        <taxon>fabids</taxon>
        <taxon>Malpighiales</taxon>
        <taxon>Linaceae</taxon>
        <taxon>Linum</taxon>
    </lineage>
</organism>
<evidence type="ECO:0000313" key="1">
    <source>
        <dbReference type="EMBL" id="CAL1383554.1"/>
    </source>
</evidence>
<sequence length="95" mass="10829">MYWARQPLRRPTSNSSQIEDAMAFRVEGLTMLGKKLCKTTRYKAKLQSTVKKVDFSRYRAEGGRQEAICGARANVEAKGGSKCTTKRQVNIRLDW</sequence>
<gene>
    <name evidence="1" type="ORF">LTRI10_LOCUS24820</name>
</gene>
<evidence type="ECO:0000313" key="2">
    <source>
        <dbReference type="Proteomes" id="UP001497516"/>
    </source>
</evidence>
<dbReference type="Proteomes" id="UP001497516">
    <property type="component" value="Chromosome 4"/>
</dbReference>
<proteinExistence type="predicted"/>
<keyword evidence="2" id="KW-1185">Reference proteome</keyword>